<name>A0A8J7IV24_9RHOB</name>
<feature type="transmembrane region" description="Helical" evidence="1">
    <location>
        <begin position="227"/>
        <end position="247"/>
    </location>
</feature>
<comment type="caution">
    <text evidence="2">The sequence shown here is derived from an EMBL/GenBank/DDBJ whole genome shotgun (WGS) entry which is preliminary data.</text>
</comment>
<evidence type="ECO:0000313" key="2">
    <source>
        <dbReference type="EMBL" id="MBJ6371742.1"/>
    </source>
</evidence>
<keyword evidence="1" id="KW-0812">Transmembrane</keyword>
<dbReference type="Proteomes" id="UP000619079">
    <property type="component" value="Unassembled WGS sequence"/>
</dbReference>
<dbReference type="AlphaFoldDB" id="A0A8J7IV24"/>
<organism evidence="2 3">
    <name type="scientific">Sedimentitalea arenosa</name>
    <dbReference type="NCBI Taxonomy" id="2798803"/>
    <lineage>
        <taxon>Bacteria</taxon>
        <taxon>Pseudomonadati</taxon>
        <taxon>Pseudomonadota</taxon>
        <taxon>Alphaproteobacteria</taxon>
        <taxon>Rhodobacterales</taxon>
        <taxon>Paracoccaceae</taxon>
        <taxon>Sedimentitalea</taxon>
    </lineage>
</organism>
<reference evidence="2" key="1">
    <citation type="submission" date="2020-12" db="EMBL/GenBank/DDBJ databases">
        <title>Sedimentitalea sp. nov., isolated from sand in Incheon.</title>
        <authorList>
            <person name="Kim W."/>
        </authorList>
    </citation>
    <scope>NUCLEOTIDE SEQUENCE</scope>
    <source>
        <strain evidence="2">CAU 1593</strain>
    </source>
</reference>
<feature type="transmembrane region" description="Helical" evidence="1">
    <location>
        <begin position="299"/>
        <end position="317"/>
    </location>
</feature>
<evidence type="ECO:0000256" key="1">
    <source>
        <dbReference type="SAM" id="Phobius"/>
    </source>
</evidence>
<feature type="transmembrane region" description="Helical" evidence="1">
    <location>
        <begin position="168"/>
        <end position="191"/>
    </location>
</feature>
<accession>A0A8J7IV24</accession>
<proteinExistence type="predicted"/>
<dbReference type="EMBL" id="JAELVR010000005">
    <property type="protein sequence ID" value="MBJ6371742.1"/>
    <property type="molecule type" value="Genomic_DNA"/>
</dbReference>
<gene>
    <name evidence="2" type="ORF">JF290_09400</name>
</gene>
<keyword evidence="1" id="KW-0472">Membrane</keyword>
<dbReference type="Pfam" id="PF13795">
    <property type="entry name" value="HupE_UreJ_2"/>
    <property type="match status" value="1"/>
</dbReference>
<keyword evidence="1" id="KW-1133">Transmembrane helix</keyword>
<feature type="transmembrane region" description="Helical" evidence="1">
    <location>
        <begin position="197"/>
        <end position="215"/>
    </location>
</feature>
<evidence type="ECO:0000313" key="3">
    <source>
        <dbReference type="Proteomes" id="UP000619079"/>
    </source>
</evidence>
<sequence length="323" mass="34896">MALLGILAPQTGVSHALDPGYLELVSVDESRWRVTWRVPDVNGRPMPIEALLPETCTHEPPPFTFDGRAWTARWIAVCPDGLAGGDIVIGGLETTRTDTLVRYELTPGKVQVERLTAATIGFTIPPEAGPLDILQSYVGLGITHILEGIDHLIFVFALVLLVRGRARLLWAITAFTVAHSITLAAAALGTLNLPPPPVEAVIALSIVFLAYELALPPERRDPFAERFPWVVSFSFGLIHGLGFAGALREIGLPQDDIPLALFAFNAGVEIGQILFIAVVWAVGAALYRLYPMLAQHGRALTRGAGYAIGSLAAFWVIDRVLVF</sequence>
<feature type="transmembrane region" description="Helical" evidence="1">
    <location>
        <begin position="259"/>
        <end position="287"/>
    </location>
</feature>
<feature type="transmembrane region" description="Helical" evidence="1">
    <location>
        <begin position="137"/>
        <end position="161"/>
    </location>
</feature>
<protein>
    <submittedName>
        <fullName evidence="2">HupE/UreJ family protein</fullName>
    </submittedName>
</protein>
<keyword evidence="3" id="KW-1185">Reference proteome</keyword>
<dbReference type="InterPro" id="IPR032809">
    <property type="entry name" value="Put_HupE_UreJ"/>
</dbReference>